<evidence type="ECO:0000256" key="1">
    <source>
        <dbReference type="ARBA" id="ARBA00001946"/>
    </source>
</evidence>
<feature type="domain" description="Nudix hydrolase" evidence="3">
    <location>
        <begin position="67"/>
        <end position="194"/>
    </location>
</feature>
<organism evidence="4 5">
    <name type="scientific">Mucilaginibacter ginsenosidivorax</name>
    <dbReference type="NCBI Taxonomy" id="862126"/>
    <lineage>
        <taxon>Bacteria</taxon>
        <taxon>Pseudomonadati</taxon>
        <taxon>Bacteroidota</taxon>
        <taxon>Sphingobacteriia</taxon>
        <taxon>Sphingobacteriales</taxon>
        <taxon>Sphingobacteriaceae</taxon>
        <taxon>Mucilaginibacter</taxon>
    </lineage>
</organism>
<dbReference type="InterPro" id="IPR059176">
    <property type="entry name" value="UDP-X_N"/>
</dbReference>
<dbReference type="KEGG" id="mgk:FSB76_07240"/>
<dbReference type="InterPro" id="IPR000086">
    <property type="entry name" value="NUDIX_hydrolase_dom"/>
</dbReference>
<evidence type="ECO:0000313" key="4">
    <source>
        <dbReference type="EMBL" id="QEC75756.1"/>
    </source>
</evidence>
<evidence type="ECO:0000259" key="3">
    <source>
        <dbReference type="PROSITE" id="PS51462"/>
    </source>
</evidence>
<dbReference type="SUPFAM" id="SSF55811">
    <property type="entry name" value="Nudix"/>
    <property type="match status" value="1"/>
</dbReference>
<protein>
    <submittedName>
        <fullName evidence="4">NUDIX hydrolase</fullName>
    </submittedName>
</protein>
<dbReference type="OrthoDB" id="9804442at2"/>
<dbReference type="EMBL" id="CP042437">
    <property type="protein sequence ID" value="QEC75756.1"/>
    <property type="molecule type" value="Genomic_DNA"/>
</dbReference>
<dbReference type="PANTHER" id="PTHR43046">
    <property type="entry name" value="GDP-MANNOSE MANNOSYL HYDROLASE"/>
    <property type="match status" value="1"/>
</dbReference>
<dbReference type="PROSITE" id="PS51462">
    <property type="entry name" value="NUDIX"/>
    <property type="match status" value="1"/>
</dbReference>
<evidence type="ECO:0000313" key="5">
    <source>
        <dbReference type="Proteomes" id="UP000321362"/>
    </source>
</evidence>
<reference evidence="4 5" key="1">
    <citation type="journal article" date="2013" name="J. Microbiol.">
        <title>Mucilaginibacter ginsenosidivorax sp. nov., with ginsenoside converting activity isolated from sediment.</title>
        <authorList>
            <person name="Kim J.K."/>
            <person name="Choi T.E."/>
            <person name="Liu Q.M."/>
            <person name="Park H.Y."/>
            <person name="Yi T.H."/>
            <person name="Yoon M.H."/>
            <person name="Kim S.C."/>
            <person name="Im W.T."/>
        </authorList>
    </citation>
    <scope>NUCLEOTIDE SEQUENCE [LARGE SCALE GENOMIC DNA]</scope>
    <source>
        <strain evidence="4 5">KHI28</strain>
    </source>
</reference>
<gene>
    <name evidence="4" type="ORF">FSB76_07240</name>
</gene>
<keyword evidence="2 4" id="KW-0378">Hydrolase</keyword>
<dbReference type="RefSeq" id="WP_147052946.1">
    <property type="nucleotide sequence ID" value="NZ_CP042437.1"/>
</dbReference>
<dbReference type="Proteomes" id="UP000321362">
    <property type="component" value="Chromosome"/>
</dbReference>
<dbReference type="PANTHER" id="PTHR43046:SF16">
    <property type="entry name" value="ADP-RIBOSE PYROPHOSPHATASE YJHB-RELATED"/>
    <property type="match status" value="1"/>
</dbReference>
<keyword evidence="5" id="KW-1185">Reference proteome</keyword>
<dbReference type="InterPro" id="IPR015797">
    <property type="entry name" value="NUDIX_hydrolase-like_dom_sf"/>
</dbReference>
<dbReference type="GO" id="GO:0016787">
    <property type="term" value="F:hydrolase activity"/>
    <property type="evidence" value="ECO:0007669"/>
    <property type="project" value="UniProtKB-KW"/>
</dbReference>
<dbReference type="Pfam" id="PF00293">
    <property type="entry name" value="NUDIX"/>
    <property type="match status" value="1"/>
</dbReference>
<name>A0A5B8VZ31_9SPHI</name>
<comment type="cofactor">
    <cofactor evidence="1">
        <name>Mg(2+)</name>
        <dbReference type="ChEBI" id="CHEBI:18420"/>
    </cofactor>
</comment>
<accession>A0A5B8VZ31</accession>
<dbReference type="Gene3D" id="6.10.250.1120">
    <property type="match status" value="1"/>
</dbReference>
<sequence>MNNTELLTLITRLRSVADVGLLYAKNEYDIERYAELQHIAIEMLDNVTGWGIDDIKLNFPMPHDYPTAKVDVRGMLLNAEGNILLAKESADGKWSLPGGWADVGYSAKEVIVKEFEEETGLEVVADRLLAVFDKKMHPHPPQPFYVYKMVFHCKAVSTAVNKGFDMLDVEYFDINNLPELSEDRILKSQIELLYQKIISGDLAAEVD</sequence>
<dbReference type="Gene3D" id="3.90.79.10">
    <property type="entry name" value="Nucleoside Triphosphate Pyrophosphohydrolase"/>
    <property type="match status" value="1"/>
</dbReference>
<dbReference type="AlphaFoldDB" id="A0A5B8VZ31"/>
<proteinExistence type="predicted"/>
<dbReference type="Pfam" id="PF12535">
    <property type="entry name" value="Nudix_N"/>
    <property type="match status" value="1"/>
</dbReference>
<evidence type="ECO:0000256" key="2">
    <source>
        <dbReference type="ARBA" id="ARBA00022801"/>
    </source>
</evidence>